<name>A0A162C7Z9_9CRUS</name>
<dbReference type="PANTHER" id="PTHR46113">
    <property type="entry name" value="SNAC DOMAIN-CONTAINING PROTEIN"/>
    <property type="match status" value="1"/>
</dbReference>
<dbReference type="AlphaFoldDB" id="A0A162C7Z9"/>
<protein>
    <submittedName>
        <fullName evidence="1">Cc8K15.2-like protein</fullName>
    </submittedName>
</protein>
<evidence type="ECO:0000313" key="1">
    <source>
        <dbReference type="EMBL" id="KZS01921.1"/>
    </source>
</evidence>
<evidence type="ECO:0000313" key="2">
    <source>
        <dbReference type="Proteomes" id="UP000076858"/>
    </source>
</evidence>
<dbReference type="Proteomes" id="UP000076858">
    <property type="component" value="Unassembled WGS sequence"/>
</dbReference>
<sequence>MRLHASQTDWLQLPLKYWKRMTDYREIRDFVRQLEVVNDCAERGIKLISDFKDICQSEEQQAFLFQVVENYRVSMASLKKSDLDRL</sequence>
<reference evidence="1 2" key="1">
    <citation type="submission" date="2016-03" db="EMBL/GenBank/DDBJ databases">
        <title>EvidentialGene: Evidence-directed Construction of Genes on Genomes.</title>
        <authorList>
            <person name="Gilbert D.G."/>
            <person name="Choi J.-H."/>
            <person name="Mockaitis K."/>
            <person name="Colbourne J."/>
            <person name="Pfrender M."/>
        </authorList>
    </citation>
    <scope>NUCLEOTIDE SEQUENCE [LARGE SCALE GENOMIC DNA]</scope>
    <source>
        <strain evidence="1 2">Xinb3</strain>
        <tissue evidence="1">Complete organism</tissue>
    </source>
</reference>
<comment type="caution">
    <text evidence="1">The sequence shown here is derived from an EMBL/GenBank/DDBJ whole genome shotgun (WGS) entry which is preliminary data.</text>
</comment>
<dbReference type="EMBL" id="LRGB01005836">
    <property type="protein sequence ID" value="KZS01921.1"/>
    <property type="molecule type" value="Genomic_DNA"/>
</dbReference>
<accession>A0A162C7Z9</accession>
<dbReference type="OrthoDB" id="6629168at2759"/>
<keyword evidence="2" id="KW-1185">Reference proteome</keyword>
<dbReference type="PANTHER" id="PTHR46113:SF1">
    <property type="entry name" value="PEPTIDASE M17 LEUCYL AMINOPEPTIDASE N-TERMINAL DOMAIN-CONTAINING PROTEIN"/>
    <property type="match status" value="1"/>
</dbReference>
<proteinExistence type="predicted"/>
<organism evidence="1 2">
    <name type="scientific">Daphnia magna</name>
    <dbReference type="NCBI Taxonomy" id="35525"/>
    <lineage>
        <taxon>Eukaryota</taxon>
        <taxon>Metazoa</taxon>
        <taxon>Ecdysozoa</taxon>
        <taxon>Arthropoda</taxon>
        <taxon>Crustacea</taxon>
        <taxon>Branchiopoda</taxon>
        <taxon>Diplostraca</taxon>
        <taxon>Cladocera</taxon>
        <taxon>Anomopoda</taxon>
        <taxon>Daphniidae</taxon>
        <taxon>Daphnia</taxon>
    </lineage>
</organism>
<gene>
    <name evidence="1" type="ORF">APZ42_001254</name>
</gene>